<dbReference type="EMBL" id="VJXR01000026">
    <property type="protein sequence ID" value="TRW45268.1"/>
    <property type="molecule type" value="Genomic_DNA"/>
</dbReference>
<reference evidence="3 4" key="1">
    <citation type="submission" date="2019-07" db="EMBL/GenBank/DDBJ databases">
        <title>Georgenia wutianyii sp. nov. and Georgenia *** sp. nov. isolated from plateau pika (Ochotona curzoniae) in the Qinghai-Tibet plateau of China.</title>
        <authorList>
            <person name="Tian Z."/>
        </authorList>
    </citation>
    <scope>NUCLEOTIDE SEQUENCE [LARGE SCALE GENOMIC DNA]</scope>
    <source>
        <strain evidence="3 4">Z446</strain>
    </source>
</reference>
<evidence type="ECO:0000313" key="3">
    <source>
        <dbReference type="EMBL" id="TRW45268.1"/>
    </source>
</evidence>
<comment type="caution">
    <text evidence="3">The sequence shown here is derived from an EMBL/GenBank/DDBJ whole genome shotgun (WGS) entry which is preliminary data.</text>
</comment>
<protein>
    <submittedName>
        <fullName evidence="3">Cupin domain-containing protein</fullName>
    </submittedName>
</protein>
<evidence type="ECO:0000313" key="4">
    <source>
        <dbReference type="Proteomes" id="UP000318693"/>
    </source>
</evidence>
<dbReference type="InterPro" id="IPR013096">
    <property type="entry name" value="Cupin_2"/>
</dbReference>
<feature type="domain" description="Cupin type-2" evidence="2">
    <location>
        <begin position="28"/>
        <end position="93"/>
    </location>
</feature>
<dbReference type="InterPro" id="IPR014710">
    <property type="entry name" value="RmlC-like_jellyroll"/>
</dbReference>
<dbReference type="SUPFAM" id="SSF51182">
    <property type="entry name" value="RmlC-like cupins"/>
    <property type="match status" value="1"/>
</dbReference>
<name>A0A552WR16_9MICO</name>
<dbReference type="PANTHER" id="PTHR36440:SF1">
    <property type="entry name" value="PUTATIVE (AFU_ORTHOLOGUE AFUA_8G07350)-RELATED"/>
    <property type="match status" value="1"/>
</dbReference>
<accession>A0A552WR16</accession>
<sequence>MGEHTATATDMTETGLLRGTGGAAGSKTFAPGEEFRRHHHAHVTEVFVCTAGTITVQIGERTHVLAPGDVAVAPPGVTHQTANRSAELAEIFYIKTPPDMDDFVWDDTDSERTT</sequence>
<dbReference type="AlphaFoldDB" id="A0A552WR16"/>
<dbReference type="InterPro" id="IPR011051">
    <property type="entry name" value="RmlC_Cupin_sf"/>
</dbReference>
<dbReference type="Proteomes" id="UP000318693">
    <property type="component" value="Unassembled WGS sequence"/>
</dbReference>
<proteinExistence type="predicted"/>
<feature type="compositionally biased region" description="Polar residues" evidence="1">
    <location>
        <begin position="1"/>
        <end position="12"/>
    </location>
</feature>
<gene>
    <name evidence="3" type="ORF">FJ693_10320</name>
</gene>
<dbReference type="InterPro" id="IPR053146">
    <property type="entry name" value="QDO-like"/>
</dbReference>
<dbReference type="Gene3D" id="2.60.120.10">
    <property type="entry name" value="Jelly Rolls"/>
    <property type="match status" value="1"/>
</dbReference>
<dbReference type="Pfam" id="PF07883">
    <property type="entry name" value="Cupin_2"/>
    <property type="match status" value="1"/>
</dbReference>
<evidence type="ECO:0000259" key="2">
    <source>
        <dbReference type="Pfam" id="PF07883"/>
    </source>
</evidence>
<keyword evidence="4" id="KW-1185">Reference proteome</keyword>
<dbReference type="PANTHER" id="PTHR36440">
    <property type="entry name" value="PUTATIVE (AFU_ORTHOLOGUE AFUA_8G07350)-RELATED"/>
    <property type="match status" value="1"/>
</dbReference>
<dbReference type="RefSeq" id="WP_143418453.1">
    <property type="nucleotide sequence ID" value="NZ_VJXR01000026.1"/>
</dbReference>
<organism evidence="3 4">
    <name type="scientific">Georgenia yuyongxinii</name>
    <dbReference type="NCBI Taxonomy" id="2589797"/>
    <lineage>
        <taxon>Bacteria</taxon>
        <taxon>Bacillati</taxon>
        <taxon>Actinomycetota</taxon>
        <taxon>Actinomycetes</taxon>
        <taxon>Micrococcales</taxon>
        <taxon>Bogoriellaceae</taxon>
        <taxon>Georgenia</taxon>
    </lineage>
</organism>
<feature type="region of interest" description="Disordered" evidence="1">
    <location>
        <begin position="1"/>
        <end position="32"/>
    </location>
</feature>
<evidence type="ECO:0000256" key="1">
    <source>
        <dbReference type="SAM" id="MobiDB-lite"/>
    </source>
</evidence>